<keyword evidence="3" id="KW-1185">Reference proteome</keyword>
<comment type="caution">
    <text evidence="2">The sequence shown here is derived from an EMBL/GenBank/DDBJ whole genome shotgun (WGS) entry which is preliminary data.</text>
</comment>
<evidence type="ECO:0000313" key="2">
    <source>
        <dbReference type="EMBL" id="MBE1487115.1"/>
    </source>
</evidence>
<reference evidence="2" key="1">
    <citation type="submission" date="2020-10" db="EMBL/GenBank/DDBJ databases">
        <title>Sequencing the genomes of 1000 actinobacteria strains.</title>
        <authorList>
            <person name="Klenk H.-P."/>
        </authorList>
    </citation>
    <scope>NUCLEOTIDE SEQUENCE</scope>
    <source>
        <strain evidence="2">DSM 46832</strain>
    </source>
</reference>
<feature type="compositionally biased region" description="Basic and acidic residues" evidence="1">
    <location>
        <begin position="94"/>
        <end position="104"/>
    </location>
</feature>
<feature type="region of interest" description="Disordered" evidence="1">
    <location>
        <begin position="71"/>
        <end position="159"/>
    </location>
</feature>
<sequence>MRFLIVRTDIRAAADDELAAAWAQGECLRDEQTAPEQRRQTVRADDRDAALLLARALSSVGAVRSGRQRVKVLPVGRPEPRLRGGHNGGQPTELDGRRTGDRNSHPGARRPAANHRNPTPGDLVGFPAGSPVPAPGTLAPPAGGPNPQPKNLGPQSRLP</sequence>
<organism evidence="2 3">
    <name type="scientific">Plantactinospora soyae</name>
    <dbReference type="NCBI Taxonomy" id="1544732"/>
    <lineage>
        <taxon>Bacteria</taxon>
        <taxon>Bacillati</taxon>
        <taxon>Actinomycetota</taxon>
        <taxon>Actinomycetes</taxon>
        <taxon>Micromonosporales</taxon>
        <taxon>Micromonosporaceae</taxon>
        <taxon>Plantactinospora</taxon>
    </lineage>
</organism>
<protein>
    <submittedName>
        <fullName evidence="2">Uncharacterized protein</fullName>
    </submittedName>
</protein>
<evidence type="ECO:0000256" key="1">
    <source>
        <dbReference type="SAM" id="MobiDB-lite"/>
    </source>
</evidence>
<proteinExistence type="predicted"/>
<dbReference type="EMBL" id="JADBEB010000001">
    <property type="protein sequence ID" value="MBE1487115.1"/>
    <property type="molecule type" value="Genomic_DNA"/>
</dbReference>
<gene>
    <name evidence="2" type="ORF">H4W31_002753</name>
</gene>
<name>A0A927M5C2_9ACTN</name>
<accession>A0A927M5C2</accession>
<evidence type="ECO:0000313" key="3">
    <source>
        <dbReference type="Proteomes" id="UP000649753"/>
    </source>
</evidence>
<dbReference type="AlphaFoldDB" id="A0A927M5C2"/>
<dbReference type="Proteomes" id="UP000649753">
    <property type="component" value="Unassembled WGS sequence"/>
</dbReference>